<reference evidence="3" key="1">
    <citation type="submission" date="2013-02" db="EMBL/GenBank/DDBJ databases">
        <authorList>
            <person name="Hughes D."/>
        </authorList>
    </citation>
    <scope>NUCLEOTIDE SEQUENCE</scope>
    <source>
        <strain>Durham</strain>
        <strain evidence="3">NC isolate 2 -- Noor lab</strain>
    </source>
</reference>
<dbReference type="HOGENOM" id="CLU_2657318_0_0_1"/>
<dbReference type="EMBL" id="CAQQ02165873">
    <property type="status" value="NOT_ANNOTATED_CDS"/>
    <property type="molecule type" value="Genomic_DNA"/>
</dbReference>
<keyword evidence="3" id="KW-1185">Reference proteome</keyword>
<feature type="region of interest" description="Disordered" evidence="1">
    <location>
        <begin position="1"/>
        <end position="44"/>
    </location>
</feature>
<evidence type="ECO:0000313" key="2">
    <source>
        <dbReference type="EnsemblMetazoa" id="MESCA004023-PA"/>
    </source>
</evidence>
<dbReference type="EMBL" id="CAQQ02165875">
    <property type="status" value="NOT_ANNOTATED_CDS"/>
    <property type="molecule type" value="Genomic_DNA"/>
</dbReference>
<protein>
    <submittedName>
        <fullName evidence="2">Uncharacterized protein</fullName>
    </submittedName>
</protein>
<evidence type="ECO:0000256" key="1">
    <source>
        <dbReference type="SAM" id="MobiDB-lite"/>
    </source>
</evidence>
<dbReference type="EnsemblMetazoa" id="MESCA004023-RA">
    <property type="protein sequence ID" value="MESCA004023-PA"/>
    <property type="gene ID" value="MESCA004023"/>
</dbReference>
<sequence length="76" mass="8008">MVDLNVAEEKEKDKEKDKSESKEGGGSGGKSKVGGVGESSKLKRFMGKTPGILKTKLLTVLGNSNEIINGISNKNS</sequence>
<name>T1GKJ7_MEGSC</name>
<dbReference type="EMBL" id="CAQQ02165871">
    <property type="status" value="NOT_ANNOTATED_CDS"/>
    <property type="molecule type" value="Genomic_DNA"/>
</dbReference>
<reference evidence="2" key="2">
    <citation type="submission" date="2015-06" db="UniProtKB">
        <authorList>
            <consortium name="EnsemblMetazoa"/>
        </authorList>
    </citation>
    <scope>IDENTIFICATION</scope>
</reference>
<feature type="compositionally biased region" description="Gly residues" evidence="1">
    <location>
        <begin position="24"/>
        <end position="37"/>
    </location>
</feature>
<evidence type="ECO:0000313" key="3">
    <source>
        <dbReference type="Proteomes" id="UP000015102"/>
    </source>
</evidence>
<dbReference type="EMBL" id="CAQQ02165874">
    <property type="status" value="NOT_ANNOTATED_CDS"/>
    <property type="molecule type" value="Genomic_DNA"/>
</dbReference>
<dbReference type="EMBL" id="CAQQ02165872">
    <property type="status" value="NOT_ANNOTATED_CDS"/>
    <property type="molecule type" value="Genomic_DNA"/>
</dbReference>
<organism evidence="2 3">
    <name type="scientific">Megaselia scalaris</name>
    <name type="common">Humpbacked fly</name>
    <name type="synonym">Phora scalaris</name>
    <dbReference type="NCBI Taxonomy" id="36166"/>
    <lineage>
        <taxon>Eukaryota</taxon>
        <taxon>Metazoa</taxon>
        <taxon>Ecdysozoa</taxon>
        <taxon>Arthropoda</taxon>
        <taxon>Hexapoda</taxon>
        <taxon>Insecta</taxon>
        <taxon>Pterygota</taxon>
        <taxon>Neoptera</taxon>
        <taxon>Endopterygota</taxon>
        <taxon>Diptera</taxon>
        <taxon>Brachycera</taxon>
        <taxon>Muscomorpha</taxon>
        <taxon>Platypezoidea</taxon>
        <taxon>Phoridae</taxon>
        <taxon>Megaseliini</taxon>
        <taxon>Megaselia</taxon>
    </lineage>
</organism>
<dbReference type="Proteomes" id="UP000015102">
    <property type="component" value="Unassembled WGS sequence"/>
</dbReference>
<dbReference type="AlphaFoldDB" id="T1GKJ7"/>
<feature type="compositionally biased region" description="Basic and acidic residues" evidence="1">
    <location>
        <begin position="7"/>
        <end position="23"/>
    </location>
</feature>
<accession>T1GKJ7</accession>
<dbReference type="EMBL" id="CAQQ02165876">
    <property type="status" value="NOT_ANNOTATED_CDS"/>
    <property type="molecule type" value="Genomic_DNA"/>
</dbReference>
<proteinExistence type="predicted"/>